<evidence type="ECO:0000313" key="1">
    <source>
        <dbReference type="EMBL" id="MFD0705363.1"/>
    </source>
</evidence>
<sequence length="314" mass="33171">MPQEITTAKVATQKYDGAQTVTAVPTLAEDREIVIHTTGVVTESGNDGQLISGQKALKVQDHSIVALSTSTPLYRDLAIGDKGDDVRAFNDELSRLGYGAVQGSPLFTTRTIQAWKKLETAIGNTSDSVFHLSDMLWIPENTVKIKTWNASLGTTIESESSIATISGGITKITIKNGKADSVDRSIVIFGVTGTIPAGQTEINDADFCGRVAQTDDFKGLDKDSLAQGFDAQLSLKQSINVLRVPAGAVFGIHEENGHSVGCIVSLAGAKKAKTIHVVVVAGELGVSLIQPQSSNLDTVHNVRLGSSLNSARCV</sequence>
<evidence type="ECO:0000313" key="2">
    <source>
        <dbReference type="Proteomes" id="UP001597036"/>
    </source>
</evidence>
<accession>A0ABW2Y6I3</accession>
<protein>
    <submittedName>
        <fullName evidence="1">Uncharacterized protein</fullName>
    </submittedName>
</protein>
<reference evidence="2" key="1">
    <citation type="journal article" date="2019" name="Int. J. Syst. Evol. Microbiol.">
        <title>The Global Catalogue of Microorganisms (GCM) 10K type strain sequencing project: providing services to taxonomists for standard genome sequencing and annotation.</title>
        <authorList>
            <consortium name="The Broad Institute Genomics Platform"/>
            <consortium name="The Broad Institute Genome Sequencing Center for Infectious Disease"/>
            <person name="Wu L."/>
            <person name="Ma J."/>
        </authorList>
    </citation>
    <scope>NUCLEOTIDE SEQUENCE [LARGE SCALE GENOMIC DNA]</scope>
    <source>
        <strain evidence="2">CCM 8604</strain>
    </source>
</reference>
<dbReference type="EMBL" id="JBHTHQ010000021">
    <property type="protein sequence ID" value="MFD0705363.1"/>
    <property type="molecule type" value="Genomic_DNA"/>
</dbReference>
<proteinExistence type="predicted"/>
<dbReference type="RefSeq" id="WP_377939052.1">
    <property type="nucleotide sequence ID" value="NZ_JBHTHQ010000021.1"/>
</dbReference>
<comment type="caution">
    <text evidence="1">The sequence shown here is derived from an EMBL/GenBank/DDBJ whole genome shotgun (WGS) entry which is preliminary data.</text>
</comment>
<gene>
    <name evidence="1" type="ORF">ACFQY8_06355</name>
</gene>
<dbReference type="Proteomes" id="UP001597036">
    <property type="component" value="Unassembled WGS sequence"/>
</dbReference>
<name>A0ABW2Y6I3_9BIFI</name>
<organism evidence="1 2">
    <name type="scientific">Alloscardovia venturai</name>
    <dbReference type="NCBI Taxonomy" id="1769421"/>
    <lineage>
        <taxon>Bacteria</taxon>
        <taxon>Bacillati</taxon>
        <taxon>Actinomycetota</taxon>
        <taxon>Actinomycetes</taxon>
        <taxon>Bifidobacteriales</taxon>
        <taxon>Bifidobacteriaceae</taxon>
        <taxon>Alloscardovia</taxon>
    </lineage>
</organism>
<keyword evidence="2" id="KW-1185">Reference proteome</keyword>